<sequence length="313" mass="34400">AMTATAVGEDGRTRTVSTEFVTAAAEKTLGITYEAPNHKETVGVGMPIVMRFEEPVTDKVAVERALEVRSSKPVEGAWHWFDDQSLVFRTKKYWPRHTDVTFRAHLAGVAGAKDTYGGKNQSIRFRVGDEHISKASEDKHQMYVYNNGRLVRKVPVSMGRGGVRKYTTTNGVHLTMEKGNPVTMDSGWEGIGPGSPGYYSLTVYHAVRISASGEFVHAAPWSVGSQGSDNVSHGCVNASPSHAKWFYNFSYRGDPYVITGSDRELEPDNGWGYWQMKWKDWVKGSAMKRSMRIGPNGAVATTQHHAPGAVAGS</sequence>
<feature type="domain" description="L,D-TPase catalytic" evidence="8">
    <location>
        <begin position="131"/>
        <end position="259"/>
    </location>
</feature>
<dbReference type="PANTHER" id="PTHR30582">
    <property type="entry name" value="L,D-TRANSPEPTIDASE"/>
    <property type="match status" value="1"/>
</dbReference>
<keyword evidence="5" id="KW-0012">Acyltransferase</keyword>
<evidence type="ECO:0000256" key="7">
    <source>
        <dbReference type="PROSITE-ProRule" id="PRU01373"/>
    </source>
</evidence>
<proteinExistence type="predicted"/>
<dbReference type="InterPro" id="IPR041280">
    <property type="entry name" value="Big_10"/>
</dbReference>
<evidence type="ECO:0000256" key="3">
    <source>
        <dbReference type="ARBA" id="ARBA00022960"/>
    </source>
</evidence>
<evidence type="ECO:0000256" key="6">
    <source>
        <dbReference type="ARBA" id="ARBA00023316"/>
    </source>
</evidence>
<dbReference type="EMBL" id="JBHTIR010003215">
    <property type="protein sequence ID" value="MFD0854850.1"/>
    <property type="molecule type" value="Genomic_DNA"/>
</dbReference>
<accession>A0ABW3CLQ6</accession>
<dbReference type="InterPro" id="IPR050979">
    <property type="entry name" value="LD-transpeptidase"/>
</dbReference>
<comment type="pathway">
    <text evidence="1 7">Cell wall biogenesis; peptidoglycan biosynthesis.</text>
</comment>
<evidence type="ECO:0000256" key="5">
    <source>
        <dbReference type="ARBA" id="ARBA00023315"/>
    </source>
</evidence>
<keyword evidence="4 7" id="KW-0573">Peptidoglycan synthesis</keyword>
<keyword evidence="2" id="KW-0808">Transferase</keyword>
<protein>
    <submittedName>
        <fullName evidence="9">Ig-like domain-containing protein</fullName>
    </submittedName>
</protein>
<feature type="non-terminal residue" evidence="9">
    <location>
        <position position="1"/>
    </location>
</feature>
<reference evidence="10" key="1">
    <citation type="journal article" date="2019" name="Int. J. Syst. Evol. Microbiol.">
        <title>The Global Catalogue of Microorganisms (GCM) 10K type strain sequencing project: providing services to taxonomists for standard genome sequencing and annotation.</title>
        <authorList>
            <consortium name="The Broad Institute Genomics Platform"/>
            <consortium name="The Broad Institute Genome Sequencing Center for Infectious Disease"/>
            <person name="Wu L."/>
            <person name="Ma J."/>
        </authorList>
    </citation>
    <scope>NUCLEOTIDE SEQUENCE [LARGE SCALE GENOMIC DNA]</scope>
    <source>
        <strain evidence="10">JCM 31696</strain>
    </source>
</reference>
<dbReference type="CDD" id="cd13432">
    <property type="entry name" value="LDT_IgD_like_2"/>
    <property type="match status" value="1"/>
</dbReference>
<dbReference type="InterPro" id="IPR038063">
    <property type="entry name" value="Transpep_catalytic_dom"/>
</dbReference>
<dbReference type="Proteomes" id="UP001597083">
    <property type="component" value="Unassembled WGS sequence"/>
</dbReference>
<comment type="caution">
    <text evidence="9">The sequence shown here is derived from an EMBL/GenBank/DDBJ whole genome shotgun (WGS) entry which is preliminary data.</text>
</comment>
<evidence type="ECO:0000256" key="1">
    <source>
        <dbReference type="ARBA" id="ARBA00004752"/>
    </source>
</evidence>
<name>A0ABW3CLQ6_9ACTN</name>
<evidence type="ECO:0000256" key="2">
    <source>
        <dbReference type="ARBA" id="ARBA00022679"/>
    </source>
</evidence>
<dbReference type="CDD" id="cd16913">
    <property type="entry name" value="YkuD_like"/>
    <property type="match status" value="1"/>
</dbReference>
<dbReference type="Pfam" id="PF17964">
    <property type="entry name" value="Big_10"/>
    <property type="match status" value="1"/>
</dbReference>
<dbReference type="Gene3D" id="2.40.440.10">
    <property type="entry name" value="L,D-transpeptidase catalytic domain-like"/>
    <property type="match status" value="1"/>
</dbReference>
<dbReference type="Gene3D" id="2.60.40.3710">
    <property type="match status" value="1"/>
</dbReference>
<evidence type="ECO:0000259" key="8">
    <source>
        <dbReference type="PROSITE" id="PS52029"/>
    </source>
</evidence>
<gene>
    <name evidence="9" type="ORF">ACFQ07_21600</name>
</gene>
<dbReference type="InterPro" id="IPR005490">
    <property type="entry name" value="LD_TPept_cat_dom"/>
</dbReference>
<keyword evidence="6 7" id="KW-0961">Cell wall biogenesis/degradation</keyword>
<dbReference type="PROSITE" id="PS52029">
    <property type="entry name" value="LD_TPASE"/>
    <property type="match status" value="1"/>
</dbReference>
<dbReference type="PANTHER" id="PTHR30582:SF2">
    <property type="entry name" value="L,D-TRANSPEPTIDASE YCIB-RELATED"/>
    <property type="match status" value="1"/>
</dbReference>
<dbReference type="SUPFAM" id="SSF141523">
    <property type="entry name" value="L,D-transpeptidase catalytic domain-like"/>
    <property type="match status" value="1"/>
</dbReference>
<organism evidence="9 10">
    <name type="scientific">Actinomadura adrarensis</name>
    <dbReference type="NCBI Taxonomy" id="1819600"/>
    <lineage>
        <taxon>Bacteria</taxon>
        <taxon>Bacillati</taxon>
        <taxon>Actinomycetota</taxon>
        <taxon>Actinomycetes</taxon>
        <taxon>Streptosporangiales</taxon>
        <taxon>Thermomonosporaceae</taxon>
        <taxon>Actinomadura</taxon>
    </lineage>
</organism>
<evidence type="ECO:0000313" key="9">
    <source>
        <dbReference type="EMBL" id="MFD0854850.1"/>
    </source>
</evidence>
<dbReference type="Pfam" id="PF03734">
    <property type="entry name" value="YkuD"/>
    <property type="match status" value="1"/>
</dbReference>
<evidence type="ECO:0000313" key="10">
    <source>
        <dbReference type="Proteomes" id="UP001597083"/>
    </source>
</evidence>
<evidence type="ECO:0000256" key="4">
    <source>
        <dbReference type="ARBA" id="ARBA00022984"/>
    </source>
</evidence>
<feature type="active site" description="Proton donor/acceptor" evidence="7">
    <location>
        <position position="217"/>
    </location>
</feature>
<keyword evidence="10" id="KW-1185">Reference proteome</keyword>
<keyword evidence="3 7" id="KW-0133">Cell shape</keyword>
<feature type="active site" description="Nucleophile" evidence="7">
    <location>
        <position position="235"/>
    </location>
</feature>